<reference evidence="2" key="1">
    <citation type="submission" date="2021-09" db="EMBL/GenBank/DDBJ databases">
        <title>The genome of Mauremys mutica provides insights into the evolution of semi-aquatic lifestyle.</title>
        <authorList>
            <person name="Gong S."/>
            <person name="Gao Y."/>
        </authorList>
    </citation>
    <scope>NUCLEOTIDE SEQUENCE</scope>
    <source>
        <strain evidence="2">MM-2020</strain>
        <tissue evidence="2">Muscle</tissue>
    </source>
</reference>
<evidence type="ECO:0000313" key="2">
    <source>
        <dbReference type="EMBL" id="KAH1181172.1"/>
    </source>
</evidence>
<dbReference type="EMBL" id="JAHDVG010000469">
    <property type="protein sequence ID" value="KAH1181172.1"/>
    <property type="molecule type" value="Genomic_DNA"/>
</dbReference>
<accession>A0A9D3XK51</accession>
<evidence type="ECO:0000256" key="1">
    <source>
        <dbReference type="SAM" id="SignalP"/>
    </source>
</evidence>
<organism evidence="2 3">
    <name type="scientific">Mauremys mutica</name>
    <name type="common">yellowpond turtle</name>
    <dbReference type="NCBI Taxonomy" id="74926"/>
    <lineage>
        <taxon>Eukaryota</taxon>
        <taxon>Metazoa</taxon>
        <taxon>Chordata</taxon>
        <taxon>Craniata</taxon>
        <taxon>Vertebrata</taxon>
        <taxon>Euteleostomi</taxon>
        <taxon>Archelosauria</taxon>
        <taxon>Testudinata</taxon>
        <taxon>Testudines</taxon>
        <taxon>Cryptodira</taxon>
        <taxon>Durocryptodira</taxon>
        <taxon>Testudinoidea</taxon>
        <taxon>Geoemydidae</taxon>
        <taxon>Geoemydinae</taxon>
        <taxon>Mauremys</taxon>
    </lineage>
</organism>
<gene>
    <name evidence="2" type="ORF">KIL84_002106</name>
</gene>
<keyword evidence="1" id="KW-0732">Signal</keyword>
<dbReference type="AlphaFoldDB" id="A0A9D3XK51"/>
<sequence>MPRAGLLLLPLLLCFRPETVRSINPAALSVIVDHVNCYGRVNKQYAFAATLPHITCSNPQNVATYLPMAQLADMRETIGLSDALYNPPSGNIVAARPKAVITPSRKYTGAQRVASALRPKQPCGPAHSQDLRPEQLPDLIHLEHLPKRPFLFQFTFQSI</sequence>
<proteinExistence type="predicted"/>
<feature type="chain" id="PRO_5039666289" evidence="1">
    <location>
        <begin position="23"/>
        <end position="159"/>
    </location>
</feature>
<dbReference type="Pfam" id="PF18744">
    <property type="entry name" value="SNAD1"/>
    <property type="match status" value="1"/>
</dbReference>
<evidence type="ECO:0000313" key="3">
    <source>
        <dbReference type="Proteomes" id="UP000827986"/>
    </source>
</evidence>
<feature type="signal peptide" evidence="1">
    <location>
        <begin position="1"/>
        <end position="22"/>
    </location>
</feature>
<dbReference type="InterPro" id="IPR040958">
    <property type="entry name" value="SNAD1"/>
</dbReference>
<keyword evidence="3" id="KW-1185">Reference proteome</keyword>
<comment type="caution">
    <text evidence="2">The sequence shown here is derived from an EMBL/GenBank/DDBJ whole genome shotgun (WGS) entry which is preliminary data.</text>
</comment>
<protein>
    <submittedName>
        <fullName evidence="2">Uncharacterized protein</fullName>
    </submittedName>
</protein>
<dbReference type="Proteomes" id="UP000827986">
    <property type="component" value="Unassembled WGS sequence"/>
</dbReference>
<name>A0A9D3XK51_9SAUR</name>